<dbReference type="RefSeq" id="WP_138864837.1">
    <property type="nucleotide sequence ID" value="NZ_VCPC01000003.1"/>
</dbReference>
<keyword evidence="1" id="KW-0812">Transmembrane</keyword>
<protein>
    <submittedName>
        <fullName evidence="3">VPLPA-CTERM sorting domain-containing protein</fullName>
    </submittedName>
</protein>
<feature type="signal peptide" evidence="2">
    <location>
        <begin position="1"/>
        <end position="21"/>
    </location>
</feature>
<comment type="caution">
    <text evidence="3">The sequence shown here is derived from an EMBL/GenBank/DDBJ whole genome shotgun (WGS) entry which is preliminary data.</text>
</comment>
<proteinExistence type="predicted"/>
<sequence length="225" mass="22691">MKNLFLGLAMAAGLGASAASASTVNITYQSGGVFGPSNLQQTVKIATSGPGIDGNVQAGLFHLTGDNGIGDFLAFCVDLSQYLGNPQQATVNANLFGATTLSRIDSLFSNALGGMGLGDVIDTAVEAAGLQVALWEVIMDGDTGLDLSSGNFSASNNAGALAQAQTYLNGMSGPLTGLYDMTFFESAQNQDVMTVAPAPVPLPASGLLIVGGLAGLAALRRRKAA</sequence>
<organism evidence="3 4">
    <name type="scientific">Arenibacterium halophilum</name>
    <dbReference type="NCBI Taxonomy" id="2583821"/>
    <lineage>
        <taxon>Bacteria</taxon>
        <taxon>Pseudomonadati</taxon>
        <taxon>Pseudomonadota</taxon>
        <taxon>Alphaproteobacteria</taxon>
        <taxon>Rhodobacterales</taxon>
        <taxon>Paracoccaceae</taxon>
        <taxon>Arenibacterium</taxon>
    </lineage>
</organism>
<evidence type="ECO:0000313" key="3">
    <source>
        <dbReference type="EMBL" id="TMV11776.1"/>
    </source>
</evidence>
<dbReference type="EMBL" id="VCPC01000003">
    <property type="protein sequence ID" value="TMV11776.1"/>
    <property type="molecule type" value="Genomic_DNA"/>
</dbReference>
<keyword evidence="1" id="KW-0472">Membrane</keyword>
<name>A0ABY2X8G6_9RHOB</name>
<evidence type="ECO:0000256" key="2">
    <source>
        <dbReference type="SAM" id="SignalP"/>
    </source>
</evidence>
<keyword evidence="2" id="KW-0732">Signal</keyword>
<keyword evidence="4" id="KW-1185">Reference proteome</keyword>
<feature type="transmembrane region" description="Helical" evidence="1">
    <location>
        <begin position="200"/>
        <end position="219"/>
    </location>
</feature>
<gene>
    <name evidence="3" type="ORF">FGK64_16060</name>
</gene>
<reference evidence="3 4" key="1">
    <citation type="submission" date="2019-05" db="EMBL/GenBank/DDBJ databases">
        <title>Marivita sp. nov. isolated from sea sediment.</title>
        <authorList>
            <person name="Kim W."/>
        </authorList>
    </citation>
    <scope>NUCLEOTIDE SEQUENCE [LARGE SCALE GENOMIC DNA]</scope>
    <source>
        <strain evidence="3 4">CAU 1492</strain>
    </source>
</reference>
<dbReference type="Proteomes" id="UP001191082">
    <property type="component" value="Unassembled WGS sequence"/>
</dbReference>
<dbReference type="NCBIfam" id="TIGR03370">
    <property type="entry name" value="VPLPA-CTERM"/>
    <property type="match status" value="1"/>
</dbReference>
<accession>A0ABY2X8G6</accession>
<keyword evidence="1" id="KW-1133">Transmembrane helix</keyword>
<feature type="chain" id="PRO_5046524864" evidence="2">
    <location>
        <begin position="22"/>
        <end position="225"/>
    </location>
</feature>
<evidence type="ECO:0000313" key="4">
    <source>
        <dbReference type="Proteomes" id="UP001191082"/>
    </source>
</evidence>
<evidence type="ECO:0000256" key="1">
    <source>
        <dbReference type="SAM" id="Phobius"/>
    </source>
</evidence>
<dbReference type="InterPro" id="IPR022472">
    <property type="entry name" value="VPLPA-CTERM"/>
</dbReference>